<organism evidence="1 2">
    <name type="scientific">Komagataeibacter intermedius AF2</name>
    <dbReference type="NCBI Taxonomy" id="1458464"/>
    <lineage>
        <taxon>Bacteria</taxon>
        <taxon>Pseudomonadati</taxon>
        <taxon>Pseudomonadota</taxon>
        <taxon>Alphaproteobacteria</taxon>
        <taxon>Acetobacterales</taxon>
        <taxon>Acetobacteraceae</taxon>
        <taxon>Komagataeibacter</taxon>
    </lineage>
</organism>
<dbReference type="InterPro" id="IPR022148">
    <property type="entry name" value="CopG_antitoxin"/>
</dbReference>
<comment type="caution">
    <text evidence="1">The sequence shown here is derived from an EMBL/GenBank/DDBJ whole genome shotgun (WGS) entry which is preliminary data.</text>
</comment>
<gene>
    <name evidence="1" type="ORF">GLUCOINTEAF2_0204234</name>
</gene>
<sequence length="88" mass="9816">MVYEEPLVGRVQCSPECGVSQVPERGRDSAKRGYAAARQKEIEPKAAAHNMRLPAFLLDAVKARAKAKGIPYTRYVRMLLETDVTQAR</sequence>
<dbReference type="EMBL" id="JUFX02000174">
    <property type="protein sequence ID" value="KPH86966.1"/>
    <property type="molecule type" value="Genomic_DNA"/>
</dbReference>
<reference evidence="1 2" key="1">
    <citation type="submission" date="2015-07" db="EMBL/GenBank/DDBJ databases">
        <title>Draft Genome Sequence of Komagataeibacter intermedius Strain AF2, Isolated from Kombucha Tea.</title>
        <authorList>
            <person name="Santos R.A."/>
            <person name="Berretta A.A."/>
            <person name="Barud H.S."/>
            <person name="Ribeiro S.J."/>
            <person name="Gonzalez-Garcia L.N."/>
            <person name="Zucchi T.D."/>
            <person name="Goldman G.H."/>
            <person name="Riano-Pachon D.M."/>
        </authorList>
    </citation>
    <scope>NUCLEOTIDE SEQUENCE [LARGE SCALE GENOMIC DNA]</scope>
    <source>
        <strain evidence="1 2">AF2</strain>
    </source>
</reference>
<evidence type="ECO:0008006" key="3">
    <source>
        <dbReference type="Google" id="ProtNLM"/>
    </source>
</evidence>
<dbReference type="Pfam" id="PF12441">
    <property type="entry name" value="CopG_antitoxin"/>
    <property type="match status" value="1"/>
</dbReference>
<accession>A0A0N0MEX6</accession>
<proteinExistence type="predicted"/>
<name>A0A0N0MEX6_9PROT</name>
<dbReference type="Proteomes" id="UP000031553">
    <property type="component" value="Unassembled WGS sequence"/>
</dbReference>
<protein>
    <recommendedName>
        <fullName evidence="3">Antitoxin</fullName>
    </recommendedName>
</protein>
<dbReference type="OrthoDB" id="1551132at2"/>
<evidence type="ECO:0000313" key="2">
    <source>
        <dbReference type="Proteomes" id="UP000031553"/>
    </source>
</evidence>
<dbReference type="RefSeq" id="WP_034931808.1">
    <property type="nucleotide sequence ID" value="NZ_JUFX02000174.1"/>
</dbReference>
<dbReference type="AlphaFoldDB" id="A0A0N0MEX6"/>
<evidence type="ECO:0000313" key="1">
    <source>
        <dbReference type="EMBL" id="KPH86966.1"/>
    </source>
</evidence>